<dbReference type="InterPro" id="IPR021119">
    <property type="entry name" value="Poxvirus_F1/C10"/>
</dbReference>
<evidence type="ECO:0000313" key="3">
    <source>
        <dbReference type="Proteomes" id="UP000008596"/>
    </source>
</evidence>
<dbReference type="Pfam" id="PF11099">
    <property type="entry name" value="M11L"/>
    <property type="match status" value="1"/>
</dbReference>
<feature type="transmembrane region" description="Helical" evidence="1">
    <location>
        <begin position="147"/>
        <end position="168"/>
    </location>
</feature>
<reference evidence="2 3" key="2">
    <citation type="journal article" date="2003" name="J. Virol.">
        <title>Complete genomic sequence and comparative analysis of the tumorigenic poxvirus Yaba monkey tumor virus.</title>
        <authorList>
            <person name="Brunetti C.R."/>
            <person name="Amano H."/>
            <person name="Ueda Y."/>
            <person name="Qin J."/>
            <person name="Miyamura T."/>
            <person name="Suzuki T."/>
            <person name="Li X."/>
            <person name="Barrett J.W."/>
            <person name="McFadden G."/>
        </authorList>
    </citation>
    <scope>NUCLEOTIDE SEQUENCE [LARGE SCALE GENOMIC DNA]</scope>
    <source>
        <strain evidence="3">VR587</strain>
    </source>
</reference>
<proteinExistence type="predicted"/>
<sequence length="172" mass="19855">MEHRCMIDKSVKDVIVFYINEKALIGRKKSLSNYENKLLNLIKKNCESILLNYKYNLINICDTLKVNDYTEENIERIKSQIIESLNNDNRPSVKLAIVSLVSMIAELHGYKNQNILMSALIDDIASKISENSEDLIRFVKRDKQKNIFESVTCVFGLLSILCLLYYAVKGRN</sequence>
<evidence type="ECO:0000256" key="1">
    <source>
        <dbReference type="SAM" id="Phobius"/>
    </source>
</evidence>
<reference evidence="2 3" key="1">
    <citation type="journal article" date="1995" name="J. Gen. Virol.">
        <title>Identification and characterization of the thymidine kinase gene of Yaba virus.</title>
        <authorList>
            <person name="Amano H."/>
            <person name="Ueda Y."/>
            <person name="Miyamura T."/>
        </authorList>
    </citation>
    <scope>NUCLEOTIDE SEQUENCE [LARGE SCALE GENOMIC DNA]</scope>
    <source>
        <strain evidence="3">VR587</strain>
    </source>
</reference>
<keyword evidence="1" id="KW-0812">Transmembrane</keyword>
<dbReference type="RefSeq" id="NP_938273.1">
    <property type="nucleotide sequence ID" value="NC_005179.1"/>
</dbReference>
<organism evidence="2 3">
    <name type="scientific">Yaba monkey tumor virus (strain VR587)</name>
    <name type="common">YMTV</name>
    <dbReference type="NCBI Taxonomy" id="928314"/>
    <lineage>
        <taxon>Viruses</taxon>
        <taxon>Varidnaviria</taxon>
        <taxon>Bamfordvirae</taxon>
        <taxon>Nucleocytoviricota</taxon>
        <taxon>Pokkesviricetes</taxon>
        <taxon>Chitovirales</taxon>
        <taxon>Poxviridae</taxon>
        <taxon>Chordopoxvirinae</taxon>
        <taxon>Yatapoxvirus</taxon>
        <taxon>Yatapoxvirus yabapox</taxon>
        <taxon>Yaba monkey tumor virus</taxon>
    </lineage>
</organism>
<organismHost>
    <name type="scientific">Erythrocebus patas</name>
    <name type="common">Red guenon</name>
    <name type="synonym">Cercopithecus patas</name>
    <dbReference type="NCBI Taxonomy" id="9538"/>
</organismHost>
<reference evidence="2 3" key="3">
    <citation type="journal article" date="2003" name="Proc. Natl. Acad. Sci. U.S.A.">
        <title>A secreted high-affinity inhibitor of human TNF from Tanapox virus.</title>
        <authorList>
            <person name="Brunetti C.R."/>
            <person name="Paulose-Murphy M."/>
            <person name="Singh R."/>
            <person name="Qin J."/>
            <person name="Barrett J.W."/>
            <person name="Tardivel A."/>
            <person name="Schneider P."/>
            <person name="Essani K."/>
            <person name="McFadden G."/>
        </authorList>
    </citation>
    <scope>NUCLEOTIDE SEQUENCE [LARGE SCALE GENOMIC DNA]</scope>
    <source>
        <strain evidence="3">VR587</strain>
    </source>
</reference>
<dbReference type="Proteomes" id="UP000008596">
    <property type="component" value="Segment"/>
</dbReference>
<dbReference type="SUPFAM" id="SSF48371">
    <property type="entry name" value="ARM repeat"/>
    <property type="match status" value="1"/>
</dbReference>
<keyword evidence="1" id="KW-1133">Transmembrane helix</keyword>
<dbReference type="SMR" id="Q6TUZ5"/>
<evidence type="ECO:0000313" key="2">
    <source>
        <dbReference type="EMBL" id="AAR07374.1"/>
    </source>
</evidence>
<keyword evidence="1" id="KW-0472">Membrane</keyword>
<dbReference type="GeneID" id="2943658"/>
<organismHost>
    <name type="scientific">Macaca</name>
    <name type="common">macaques</name>
    <dbReference type="NCBI Taxonomy" id="9539"/>
</organismHost>
<organismHost>
    <name type="scientific">Papio hamadryas</name>
    <name type="common">Hamadryas baboon</name>
    <dbReference type="NCBI Taxonomy" id="9557"/>
</organismHost>
<organismHost>
    <name type="scientific">Homo sapiens</name>
    <name type="common">Human</name>
    <dbReference type="NCBI Taxonomy" id="9606"/>
</organismHost>
<name>Q6TUZ5_YMTV5</name>
<dbReference type="InterPro" id="IPR036834">
    <property type="entry name" value="Bcl-2-like_sf"/>
</dbReference>
<accession>Q6TUZ5</accession>
<protein>
    <submittedName>
        <fullName evidence="2">16L</fullName>
    </submittedName>
</protein>
<dbReference type="KEGG" id="vg:2943658"/>
<dbReference type="EMBL" id="AY386371">
    <property type="protein sequence ID" value="AAR07374.1"/>
    <property type="molecule type" value="Genomic_DNA"/>
</dbReference>
<dbReference type="Gene3D" id="1.10.437.10">
    <property type="entry name" value="Blc2-like"/>
    <property type="match status" value="1"/>
</dbReference>
<keyword evidence="3" id="KW-1185">Reference proteome</keyword>
<dbReference type="InterPro" id="IPR016024">
    <property type="entry name" value="ARM-type_fold"/>
</dbReference>
<dbReference type="GO" id="GO:0033668">
    <property type="term" value="P:symbiont-mediated suppression of host apoptosis"/>
    <property type="evidence" value="ECO:0007669"/>
    <property type="project" value="InterPro"/>
</dbReference>